<dbReference type="Gene3D" id="2.60.120.260">
    <property type="entry name" value="Galactose-binding domain-like"/>
    <property type="match status" value="1"/>
</dbReference>
<dbReference type="GO" id="GO:0019005">
    <property type="term" value="C:SCF ubiquitin ligase complex"/>
    <property type="evidence" value="ECO:0007669"/>
    <property type="project" value="TreeGrafter"/>
</dbReference>
<proteinExistence type="predicted"/>
<feature type="compositionally biased region" description="Polar residues" evidence="2">
    <location>
        <begin position="275"/>
        <end position="285"/>
    </location>
</feature>
<evidence type="ECO:0000313" key="5">
    <source>
        <dbReference type="WBParaSite" id="MBELARI_LOCUS14255"/>
    </source>
</evidence>
<dbReference type="GO" id="GO:0036503">
    <property type="term" value="P:ERAD pathway"/>
    <property type="evidence" value="ECO:0007669"/>
    <property type="project" value="TreeGrafter"/>
</dbReference>
<sequence length="361" mass="42491">MDENDSWKDRCVEKGLTLPPKEVLEYMHEQGHAFDFAHLFEHTDKQKIDPYGNNLLLHLPLKPNEAKDFAIRKTWLMYEGNSCTHESPIVGYDVKGESDDPIECLSTSCQWGYRKLEIDLEKCGIEPWILDNLKPIIVIEEKHAPRNDCGAMYRFSAKLLAYGTDHSTHSGSEVEIEREYRQWAGEPWTREEMRLICKRGHRRLILCSEGKDTRDWAGNYGMKFTDTKVRIEFLEKLPEVKEMVTKKEKNSKHRKHRDHRKQEADDKEKVKFAKNESQSNSTNPFENYQQICSQFHLEINEKIRRLKKKLKKSTKNGIGGEEAMEKREEAEKKFEEISEMYLPYLRIYATELEQLLDETNG</sequence>
<dbReference type="Pfam" id="PF04300">
    <property type="entry name" value="FBA"/>
    <property type="match status" value="1"/>
</dbReference>
<dbReference type="GO" id="GO:0006516">
    <property type="term" value="P:glycoprotein catabolic process"/>
    <property type="evidence" value="ECO:0007669"/>
    <property type="project" value="TreeGrafter"/>
</dbReference>
<dbReference type="PANTHER" id="PTHR12125">
    <property type="entry name" value="F-BOX ONLY PROTEIN 6-LIKE PROTEIN"/>
    <property type="match status" value="1"/>
</dbReference>
<feature type="coiled-coil region" evidence="1">
    <location>
        <begin position="296"/>
        <end position="340"/>
    </location>
</feature>
<dbReference type="GO" id="GO:0031146">
    <property type="term" value="P:SCF-dependent proteasomal ubiquitin-dependent protein catabolic process"/>
    <property type="evidence" value="ECO:0007669"/>
    <property type="project" value="TreeGrafter"/>
</dbReference>
<dbReference type="Proteomes" id="UP000887575">
    <property type="component" value="Unassembled WGS sequence"/>
</dbReference>
<feature type="compositionally biased region" description="Basic residues" evidence="2">
    <location>
        <begin position="249"/>
        <end position="259"/>
    </location>
</feature>
<dbReference type="SMART" id="SM01198">
    <property type="entry name" value="FBA"/>
    <property type="match status" value="1"/>
</dbReference>
<organism evidence="4 5">
    <name type="scientific">Mesorhabditis belari</name>
    <dbReference type="NCBI Taxonomy" id="2138241"/>
    <lineage>
        <taxon>Eukaryota</taxon>
        <taxon>Metazoa</taxon>
        <taxon>Ecdysozoa</taxon>
        <taxon>Nematoda</taxon>
        <taxon>Chromadorea</taxon>
        <taxon>Rhabditida</taxon>
        <taxon>Rhabditina</taxon>
        <taxon>Rhabditomorpha</taxon>
        <taxon>Rhabditoidea</taxon>
        <taxon>Rhabditidae</taxon>
        <taxon>Mesorhabditinae</taxon>
        <taxon>Mesorhabditis</taxon>
    </lineage>
</organism>
<keyword evidence="4" id="KW-1185">Reference proteome</keyword>
<evidence type="ECO:0000259" key="3">
    <source>
        <dbReference type="PROSITE" id="PS51114"/>
    </source>
</evidence>
<dbReference type="WBParaSite" id="MBELARI_LOCUS14255">
    <property type="protein sequence ID" value="MBELARI_LOCUS14255"/>
    <property type="gene ID" value="MBELARI_LOCUS14255"/>
</dbReference>
<protein>
    <submittedName>
        <fullName evidence="5">FBA domain-containing protein</fullName>
    </submittedName>
</protein>
<dbReference type="PROSITE" id="PS51114">
    <property type="entry name" value="FBA"/>
    <property type="match status" value="1"/>
</dbReference>
<dbReference type="InterPro" id="IPR007397">
    <property type="entry name" value="F-box-assoc_dom"/>
</dbReference>
<reference evidence="5" key="1">
    <citation type="submission" date="2024-02" db="UniProtKB">
        <authorList>
            <consortium name="WormBaseParasite"/>
        </authorList>
    </citation>
    <scope>IDENTIFICATION</scope>
</reference>
<evidence type="ECO:0000256" key="2">
    <source>
        <dbReference type="SAM" id="MobiDB-lite"/>
    </source>
</evidence>
<dbReference type="GO" id="GO:0005737">
    <property type="term" value="C:cytoplasm"/>
    <property type="evidence" value="ECO:0007669"/>
    <property type="project" value="TreeGrafter"/>
</dbReference>
<dbReference type="SUPFAM" id="SSF49785">
    <property type="entry name" value="Galactose-binding domain-like"/>
    <property type="match status" value="1"/>
</dbReference>
<dbReference type="InterPro" id="IPR008979">
    <property type="entry name" value="Galactose-bd-like_sf"/>
</dbReference>
<dbReference type="GO" id="GO:0061630">
    <property type="term" value="F:ubiquitin protein ligase activity"/>
    <property type="evidence" value="ECO:0007669"/>
    <property type="project" value="TreeGrafter"/>
</dbReference>
<evidence type="ECO:0000256" key="1">
    <source>
        <dbReference type="SAM" id="Coils"/>
    </source>
</evidence>
<evidence type="ECO:0000313" key="4">
    <source>
        <dbReference type="Proteomes" id="UP000887575"/>
    </source>
</evidence>
<dbReference type="InterPro" id="IPR039752">
    <property type="entry name" value="F-box_only"/>
</dbReference>
<name>A0AAF3EJS7_9BILA</name>
<dbReference type="PANTHER" id="PTHR12125:SF5">
    <property type="entry name" value="F-BOX DOMAIN-CONTAINING PROTEIN"/>
    <property type="match status" value="1"/>
</dbReference>
<accession>A0AAF3EJS7</accession>
<feature type="compositionally biased region" description="Basic and acidic residues" evidence="2">
    <location>
        <begin position="260"/>
        <end position="274"/>
    </location>
</feature>
<keyword evidence="1" id="KW-0175">Coiled coil</keyword>
<dbReference type="AlphaFoldDB" id="A0AAF3EJS7"/>
<feature type="region of interest" description="Disordered" evidence="2">
    <location>
        <begin position="244"/>
        <end position="285"/>
    </location>
</feature>
<feature type="domain" description="FBA" evidence="3">
    <location>
        <begin position="45"/>
        <end position="233"/>
    </location>
</feature>